<dbReference type="Gene3D" id="3.90.320.10">
    <property type="match status" value="1"/>
</dbReference>
<dbReference type="Pfam" id="PF09588">
    <property type="entry name" value="YqaJ"/>
    <property type="match status" value="1"/>
</dbReference>
<feature type="non-terminal residue" evidence="2">
    <location>
        <position position="192"/>
    </location>
</feature>
<evidence type="ECO:0000259" key="1">
    <source>
        <dbReference type="Pfam" id="PF09588"/>
    </source>
</evidence>
<dbReference type="AlphaFoldDB" id="A0A0F9MVS7"/>
<gene>
    <name evidence="2" type="ORF">LCGC14_1042570</name>
</gene>
<evidence type="ECO:0000313" key="2">
    <source>
        <dbReference type="EMBL" id="KKN09854.1"/>
    </source>
</evidence>
<organism evidence="2">
    <name type="scientific">marine sediment metagenome</name>
    <dbReference type="NCBI Taxonomy" id="412755"/>
    <lineage>
        <taxon>unclassified sequences</taxon>
        <taxon>metagenomes</taxon>
        <taxon>ecological metagenomes</taxon>
    </lineage>
</organism>
<name>A0A0F9MVS7_9ZZZZ</name>
<comment type="caution">
    <text evidence="2">The sequence shown here is derived from an EMBL/GenBank/DDBJ whole genome shotgun (WGS) entry which is preliminary data.</text>
</comment>
<reference evidence="2" key="1">
    <citation type="journal article" date="2015" name="Nature">
        <title>Complex archaea that bridge the gap between prokaryotes and eukaryotes.</title>
        <authorList>
            <person name="Spang A."/>
            <person name="Saw J.H."/>
            <person name="Jorgensen S.L."/>
            <person name="Zaremba-Niedzwiedzka K."/>
            <person name="Martijn J."/>
            <person name="Lind A.E."/>
            <person name="van Eijk R."/>
            <person name="Schleper C."/>
            <person name="Guy L."/>
            <person name="Ettema T.J."/>
        </authorList>
    </citation>
    <scope>NUCLEOTIDE SEQUENCE</scope>
</reference>
<feature type="domain" description="YqaJ viral recombinase" evidence="1">
    <location>
        <begin position="11"/>
        <end position="155"/>
    </location>
</feature>
<dbReference type="SUPFAM" id="SSF52980">
    <property type="entry name" value="Restriction endonuclease-like"/>
    <property type="match status" value="1"/>
</dbReference>
<sequence length="192" mass="21806">MNQITYATREEWLADRHNRIGASESAGVLGYGYAGQSTTSIYADKVQPTLDEVIDATVAERFEIGLEQEPIIGRLFTKRSGLEVHHNDPERPTVCISDTRPYIAATLDGWVFDGQARVPWEAKNVGEYIASDWDNDSVPLRVQIQTQDQMYVTETAWAWVAALLGGNRFVWQRVERNQRFIEAMLLPVLDDF</sequence>
<proteinExistence type="predicted"/>
<accession>A0A0F9MVS7</accession>
<dbReference type="InterPro" id="IPR019080">
    <property type="entry name" value="YqaJ_viral_recombinase"/>
</dbReference>
<dbReference type="InterPro" id="IPR011604">
    <property type="entry name" value="PDDEXK-like_dom_sf"/>
</dbReference>
<dbReference type="EMBL" id="LAZR01004301">
    <property type="protein sequence ID" value="KKN09854.1"/>
    <property type="molecule type" value="Genomic_DNA"/>
</dbReference>
<protein>
    <recommendedName>
        <fullName evidence="1">YqaJ viral recombinase domain-containing protein</fullName>
    </recommendedName>
</protein>
<dbReference type="InterPro" id="IPR011335">
    <property type="entry name" value="Restrct_endonuc-II-like"/>
</dbReference>